<dbReference type="NCBIfam" id="NF033545">
    <property type="entry name" value="transpos_IS630"/>
    <property type="match status" value="1"/>
</dbReference>
<name>A0A8B3S0S5_9EURY</name>
<protein>
    <recommendedName>
        <fullName evidence="1">Tc1-like transposase DDE domain-containing protein</fullName>
    </recommendedName>
</protein>
<sequence length="189" mass="22247">SPIVCFDEKPKQLLGDKRISIPMKPGIPEKYDYEYIRNGTANIFMAVEFKAGKRVTQITKRRTMVDFAQFVRMLVDEEYPDVENIQLVMDNLNTHKEKSFYEAFSEEEAERILSKIEFHYTPKHASWLNAAEIEINVMDIECTDRRIGDMETLVREVAAWTRKRNDDEKKINWGFTSENANEKLSKHYV</sequence>
<evidence type="ECO:0000313" key="3">
    <source>
        <dbReference type="Proteomes" id="UP000291831"/>
    </source>
</evidence>
<proteinExistence type="predicted"/>
<dbReference type="Proteomes" id="UP000291831">
    <property type="component" value="Unassembled WGS sequence"/>
</dbReference>
<dbReference type="Pfam" id="PF13358">
    <property type="entry name" value="DDE_3"/>
    <property type="match status" value="1"/>
</dbReference>
<accession>A0A8B3S0S5</accession>
<dbReference type="InterPro" id="IPR038717">
    <property type="entry name" value="Tc1-like_DDE_dom"/>
</dbReference>
<comment type="caution">
    <text evidence="2">The sequence shown here is derived from an EMBL/GenBank/DDBJ whole genome shotgun (WGS) entry which is preliminary data.</text>
</comment>
<dbReference type="InterPro" id="IPR047655">
    <property type="entry name" value="Transpos_IS630-like"/>
</dbReference>
<gene>
    <name evidence="2" type="ORF">AEth_01839</name>
</gene>
<organism evidence="2 3">
    <name type="scientific">Candidatus Argoarchaeum ethanivorans</name>
    <dbReference type="NCBI Taxonomy" id="2608793"/>
    <lineage>
        <taxon>Archaea</taxon>
        <taxon>Methanobacteriati</taxon>
        <taxon>Methanobacteriota</taxon>
        <taxon>Stenosarchaea group</taxon>
        <taxon>Methanomicrobia</taxon>
        <taxon>Methanosarcinales</taxon>
        <taxon>Methanosarcinales incertae sedis</taxon>
        <taxon>GOM Arc I cluster</taxon>
        <taxon>Candidatus Argoarchaeum</taxon>
    </lineage>
</organism>
<feature type="non-terminal residue" evidence="2">
    <location>
        <position position="1"/>
    </location>
</feature>
<dbReference type="AlphaFoldDB" id="A0A8B3S0S5"/>
<feature type="domain" description="Tc1-like transposase DDE" evidence="1">
    <location>
        <begin position="2"/>
        <end position="153"/>
    </location>
</feature>
<evidence type="ECO:0000313" key="2">
    <source>
        <dbReference type="EMBL" id="RZB28731.1"/>
    </source>
</evidence>
<dbReference type="EMBL" id="RPGO01000037">
    <property type="protein sequence ID" value="RZB28731.1"/>
    <property type="molecule type" value="Genomic_DNA"/>
</dbReference>
<reference evidence="3" key="1">
    <citation type="submission" date="2019-01" db="EMBL/GenBank/DDBJ databases">
        <title>Anaerobic oxidation of ethane by archaea from a marine hydrocarbon seep.</title>
        <authorList>
            <person name="Musat F."/>
        </authorList>
    </citation>
    <scope>NUCLEOTIDE SEQUENCE [LARGE SCALE GENOMIC DNA]</scope>
</reference>
<evidence type="ECO:0000259" key="1">
    <source>
        <dbReference type="Pfam" id="PF13358"/>
    </source>
</evidence>